<proteinExistence type="predicted"/>
<protein>
    <submittedName>
        <fullName evidence="1">Uncharacterized protein</fullName>
    </submittedName>
</protein>
<comment type="caution">
    <text evidence="1">The sequence shown here is derived from an EMBL/GenBank/DDBJ whole genome shotgun (WGS) entry which is preliminary data.</text>
</comment>
<sequence length="176" mass="18351">MLVGIDDVRTLARGNFDRNDLVLELAGLDGGECARVAQHGQLILLFAGDIVFGREVFSGHAHVLFIDRADKAVGGEAVKQLNVAHADVACAGQHVSGVGHALYTHADADVGFAEHDLLAAHFDGAHAGGALLVDCGGIARERQACRDLHLAGRVAAVAGAHVHAGGDFFKIFRGYA</sequence>
<evidence type="ECO:0000313" key="1">
    <source>
        <dbReference type="EMBL" id="MPN08330.1"/>
    </source>
</evidence>
<reference evidence="1" key="1">
    <citation type="submission" date="2019-08" db="EMBL/GenBank/DDBJ databases">
        <authorList>
            <person name="Kucharzyk K."/>
            <person name="Murdoch R.W."/>
            <person name="Higgins S."/>
            <person name="Loffler F."/>
        </authorList>
    </citation>
    <scope>NUCLEOTIDE SEQUENCE</scope>
</reference>
<dbReference type="AlphaFoldDB" id="A0A645F3C0"/>
<accession>A0A645F3C0</accession>
<name>A0A645F3C0_9ZZZZ</name>
<dbReference type="EMBL" id="VSSQ01054367">
    <property type="protein sequence ID" value="MPN08330.1"/>
    <property type="molecule type" value="Genomic_DNA"/>
</dbReference>
<organism evidence="1">
    <name type="scientific">bioreactor metagenome</name>
    <dbReference type="NCBI Taxonomy" id="1076179"/>
    <lineage>
        <taxon>unclassified sequences</taxon>
        <taxon>metagenomes</taxon>
        <taxon>ecological metagenomes</taxon>
    </lineage>
</organism>
<gene>
    <name evidence="1" type="ORF">SDC9_155612</name>
</gene>